<comment type="similarity">
    <text evidence="1">Belongs to the membrane fusion protein (MFP) (TC 8.A.1) family.</text>
</comment>
<dbReference type="EMBL" id="HE663493">
    <property type="protein sequence ID" value="CCG08182.1"/>
    <property type="molecule type" value="Genomic_DNA"/>
</dbReference>
<evidence type="ECO:0000259" key="4">
    <source>
        <dbReference type="Pfam" id="PF25967"/>
    </source>
</evidence>
<dbReference type="Gene3D" id="2.40.30.170">
    <property type="match status" value="1"/>
</dbReference>
<keyword evidence="2" id="KW-0175">Coiled coil</keyword>
<dbReference type="Gene3D" id="2.40.420.20">
    <property type="match status" value="1"/>
</dbReference>
<feature type="coiled-coil region" evidence="2">
    <location>
        <begin position="117"/>
        <end position="144"/>
    </location>
</feature>
<dbReference type="AlphaFoldDB" id="H6SJL7"/>
<name>H6SJL7_PARPM</name>
<feature type="transmembrane region" description="Helical" evidence="3">
    <location>
        <begin position="7"/>
        <end position="25"/>
    </location>
</feature>
<dbReference type="NCBIfam" id="TIGR01730">
    <property type="entry name" value="RND_mfp"/>
    <property type="match status" value="1"/>
</dbReference>
<evidence type="ECO:0000256" key="1">
    <source>
        <dbReference type="ARBA" id="ARBA00009477"/>
    </source>
</evidence>
<dbReference type="SUPFAM" id="SSF111369">
    <property type="entry name" value="HlyD-like secretion proteins"/>
    <property type="match status" value="1"/>
</dbReference>
<dbReference type="STRING" id="1150469.RSPPHO_01556"/>
<sequence length="387" mass="40749">MNRWLRLGIIVVVGLGLGVAVYALLPAPPSPEASPPAAAPSAGAAQSVLSVSLTRLEPRVWPVSVTATGALAPWHEAVIGVEVGSLRLTEILVDVGAVVRKGQELARLADDAPRATVHKQEAQVAQADAALAQAEAEAKRARAIKNSGALSDQQISDYLIKERTARASLAAAQAELETARIDLNRTVIRAVDDGIITKRSAELGAVVTVGTELFRLLRQGRVEWQAEVDATTLPRIAPGQEARLTLPGGRAVTGTVRLVAPTLDSKTSRALVYVALPPDSGARPGSYATGDLLITSRETPTLPQTAVVLRDGRPYAFVVDGENRVSRRLLITGQRREGRVEILGGLEAEARVVVAGGAFLSEGARVHVVADPAPSPPQTESRREQGS</sequence>
<dbReference type="RefSeq" id="WP_014414821.1">
    <property type="nucleotide sequence ID" value="NC_017059.1"/>
</dbReference>
<dbReference type="Proteomes" id="UP000033220">
    <property type="component" value="Chromosome DSM 122"/>
</dbReference>
<dbReference type="PATRIC" id="fig|1150469.3.peg.1754"/>
<dbReference type="InterPro" id="IPR006143">
    <property type="entry name" value="RND_pump_MFP"/>
</dbReference>
<evidence type="ECO:0000313" key="6">
    <source>
        <dbReference type="Proteomes" id="UP000033220"/>
    </source>
</evidence>
<accession>H6SJL7</accession>
<dbReference type="Gene3D" id="2.40.50.100">
    <property type="match status" value="1"/>
</dbReference>
<dbReference type="PANTHER" id="PTHR30469:SF15">
    <property type="entry name" value="HLYD FAMILY OF SECRETION PROTEINS"/>
    <property type="match status" value="1"/>
</dbReference>
<dbReference type="HOGENOM" id="CLU_018816_1_3_5"/>
<keyword evidence="6" id="KW-1185">Reference proteome</keyword>
<dbReference type="PANTHER" id="PTHR30469">
    <property type="entry name" value="MULTIDRUG RESISTANCE PROTEIN MDTA"/>
    <property type="match status" value="1"/>
</dbReference>
<dbReference type="GO" id="GO:1990281">
    <property type="term" value="C:efflux pump complex"/>
    <property type="evidence" value="ECO:0007669"/>
    <property type="project" value="TreeGrafter"/>
</dbReference>
<evidence type="ECO:0000256" key="2">
    <source>
        <dbReference type="SAM" id="Coils"/>
    </source>
</evidence>
<keyword evidence="3" id="KW-1133">Transmembrane helix</keyword>
<keyword evidence="3" id="KW-0472">Membrane</keyword>
<protein>
    <submittedName>
        <fullName evidence="5">HlyD family secretion protein</fullName>
    </submittedName>
</protein>
<feature type="domain" description="Multidrug resistance protein MdtA-like C-terminal permuted SH3" evidence="4">
    <location>
        <begin position="303"/>
        <end position="356"/>
    </location>
</feature>
<proteinExistence type="inferred from homology"/>
<dbReference type="KEGG" id="rpm:RSPPHO_01556"/>
<reference evidence="5 6" key="1">
    <citation type="submission" date="2012-02" db="EMBL/GenBank/DDBJ databases">
        <title>Shotgun genome sequence of Phaeospirillum photometricum DSM 122.</title>
        <authorList>
            <person name="Duquesne K."/>
            <person name="Sturgis J."/>
        </authorList>
    </citation>
    <scope>NUCLEOTIDE SEQUENCE [LARGE SCALE GENOMIC DNA]</scope>
    <source>
        <strain evidence="6">DSM122</strain>
    </source>
</reference>
<evidence type="ECO:0000256" key="3">
    <source>
        <dbReference type="SAM" id="Phobius"/>
    </source>
</evidence>
<evidence type="ECO:0000313" key="5">
    <source>
        <dbReference type="EMBL" id="CCG08182.1"/>
    </source>
</evidence>
<dbReference type="InterPro" id="IPR058627">
    <property type="entry name" value="MdtA-like_C"/>
</dbReference>
<dbReference type="Pfam" id="PF25967">
    <property type="entry name" value="RND-MFP_C"/>
    <property type="match status" value="1"/>
</dbReference>
<keyword evidence="3" id="KW-0812">Transmembrane</keyword>
<dbReference type="GO" id="GO:0015562">
    <property type="term" value="F:efflux transmembrane transporter activity"/>
    <property type="evidence" value="ECO:0007669"/>
    <property type="project" value="TreeGrafter"/>
</dbReference>
<dbReference type="eggNOG" id="COG0845">
    <property type="taxonomic scope" value="Bacteria"/>
</dbReference>
<dbReference type="Gene3D" id="1.10.287.470">
    <property type="entry name" value="Helix hairpin bin"/>
    <property type="match status" value="1"/>
</dbReference>
<gene>
    <name evidence="5" type="ORF">RSPPHO_01556</name>
</gene>
<organism evidence="5 6">
    <name type="scientific">Pararhodospirillum photometricum DSM 122</name>
    <dbReference type="NCBI Taxonomy" id="1150469"/>
    <lineage>
        <taxon>Bacteria</taxon>
        <taxon>Pseudomonadati</taxon>
        <taxon>Pseudomonadota</taxon>
        <taxon>Alphaproteobacteria</taxon>
        <taxon>Rhodospirillales</taxon>
        <taxon>Rhodospirillaceae</taxon>
        <taxon>Pararhodospirillum</taxon>
    </lineage>
</organism>